<evidence type="ECO:0000313" key="2">
    <source>
        <dbReference type="EMBL" id="GAV82125.1"/>
    </source>
</evidence>
<protein>
    <recommendedName>
        <fullName evidence="4">UBN2 domain-containing protein</fullName>
    </recommendedName>
</protein>
<accession>A0A1Q3CPN3</accession>
<dbReference type="OrthoDB" id="1706811at2759"/>
<dbReference type="InParanoid" id="A0A1Q3CPN3"/>
<feature type="compositionally biased region" description="Polar residues" evidence="1">
    <location>
        <begin position="109"/>
        <end position="125"/>
    </location>
</feature>
<feature type="region of interest" description="Disordered" evidence="1">
    <location>
        <begin position="100"/>
        <end position="125"/>
    </location>
</feature>
<gene>
    <name evidence="2" type="ORF">CFOL_v3_25578</name>
</gene>
<dbReference type="AlphaFoldDB" id="A0A1Q3CPN3"/>
<organism evidence="2 3">
    <name type="scientific">Cephalotus follicularis</name>
    <name type="common">Albany pitcher plant</name>
    <dbReference type="NCBI Taxonomy" id="3775"/>
    <lineage>
        <taxon>Eukaryota</taxon>
        <taxon>Viridiplantae</taxon>
        <taxon>Streptophyta</taxon>
        <taxon>Embryophyta</taxon>
        <taxon>Tracheophyta</taxon>
        <taxon>Spermatophyta</taxon>
        <taxon>Magnoliopsida</taxon>
        <taxon>eudicotyledons</taxon>
        <taxon>Gunneridae</taxon>
        <taxon>Pentapetalae</taxon>
        <taxon>rosids</taxon>
        <taxon>fabids</taxon>
        <taxon>Oxalidales</taxon>
        <taxon>Cephalotaceae</taxon>
        <taxon>Cephalotus</taxon>
    </lineage>
</organism>
<dbReference type="PANTHER" id="PTHR34222:SF100">
    <property type="entry name" value="CCHC-TYPE DOMAIN-CONTAINING PROTEIN"/>
    <property type="match status" value="1"/>
</dbReference>
<dbReference type="EMBL" id="BDDD01002557">
    <property type="protein sequence ID" value="GAV82125.1"/>
    <property type="molecule type" value="Genomic_DNA"/>
</dbReference>
<dbReference type="STRING" id="3775.A0A1Q3CPN3"/>
<feature type="non-terminal residue" evidence="2">
    <location>
        <position position="1"/>
    </location>
</feature>
<proteinExistence type="predicted"/>
<sequence>RDKLRLTQFLMALRDDFEPTRVSILNRKPLTSLETALSELISEETKRISITSQQSPFIITVTSSAPPQRPNNSKRPRCTHFHRIEHTVKTCYDIVGRPLDKSPGLKSAVATTTAPSGFESSSQIH</sequence>
<keyword evidence="3" id="KW-1185">Reference proteome</keyword>
<dbReference type="Proteomes" id="UP000187406">
    <property type="component" value="Unassembled WGS sequence"/>
</dbReference>
<reference evidence="3" key="1">
    <citation type="submission" date="2016-04" db="EMBL/GenBank/DDBJ databases">
        <title>Cephalotus genome sequencing.</title>
        <authorList>
            <person name="Fukushima K."/>
            <person name="Hasebe M."/>
            <person name="Fang X."/>
        </authorList>
    </citation>
    <scope>NUCLEOTIDE SEQUENCE [LARGE SCALE GENOMIC DNA]</scope>
    <source>
        <strain evidence="3">cv. St1</strain>
    </source>
</reference>
<evidence type="ECO:0000313" key="3">
    <source>
        <dbReference type="Proteomes" id="UP000187406"/>
    </source>
</evidence>
<dbReference type="PANTHER" id="PTHR34222">
    <property type="entry name" value="GAG_PRE-INTEGRS DOMAIN-CONTAINING PROTEIN"/>
    <property type="match status" value="1"/>
</dbReference>
<evidence type="ECO:0008006" key="4">
    <source>
        <dbReference type="Google" id="ProtNLM"/>
    </source>
</evidence>
<comment type="caution">
    <text evidence="2">The sequence shown here is derived from an EMBL/GenBank/DDBJ whole genome shotgun (WGS) entry which is preliminary data.</text>
</comment>
<evidence type="ECO:0000256" key="1">
    <source>
        <dbReference type="SAM" id="MobiDB-lite"/>
    </source>
</evidence>
<name>A0A1Q3CPN3_CEPFO</name>